<feature type="transmembrane region" description="Helical" evidence="6">
    <location>
        <begin position="125"/>
        <end position="150"/>
    </location>
</feature>
<protein>
    <submittedName>
        <fullName evidence="7">DEHA2B02112p</fullName>
    </submittedName>
</protein>
<dbReference type="Pfam" id="PF07690">
    <property type="entry name" value="MFS_1"/>
    <property type="match status" value="1"/>
</dbReference>
<keyword evidence="8" id="KW-1185">Reference proteome</keyword>
<feature type="region of interest" description="Disordered" evidence="5">
    <location>
        <begin position="278"/>
        <end position="308"/>
    </location>
</feature>
<comment type="subcellular location">
    <subcellularLocation>
        <location evidence="1">Membrane</location>
        <topology evidence="1">Multi-pass membrane protein</topology>
    </subcellularLocation>
</comment>
<feature type="transmembrane region" description="Helical" evidence="6">
    <location>
        <begin position="162"/>
        <end position="178"/>
    </location>
</feature>
<evidence type="ECO:0000313" key="8">
    <source>
        <dbReference type="Proteomes" id="UP000000599"/>
    </source>
</evidence>
<dbReference type="VEuPathDB" id="FungiDB:DEHA2B02112g"/>
<feature type="transmembrane region" description="Helical" evidence="6">
    <location>
        <begin position="413"/>
        <end position="433"/>
    </location>
</feature>
<dbReference type="RefSeq" id="XP_457059.2">
    <property type="nucleotide sequence ID" value="XM_457059.1"/>
</dbReference>
<dbReference type="AlphaFoldDB" id="Q6BXL0"/>
<dbReference type="FunFam" id="1.20.1250.20:FF:000286">
    <property type="entry name" value="MFS efflux transporter"/>
    <property type="match status" value="1"/>
</dbReference>
<proteinExistence type="predicted"/>
<evidence type="ECO:0000256" key="3">
    <source>
        <dbReference type="ARBA" id="ARBA00022989"/>
    </source>
</evidence>
<dbReference type="InterPro" id="IPR051788">
    <property type="entry name" value="MFS_Transporter"/>
</dbReference>
<keyword evidence="2 6" id="KW-0812">Transmembrane</keyword>
<dbReference type="InterPro" id="IPR036259">
    <property type="entry name" value="MFS_trans_sf"/>
</dbReference>
<feature type="transmembrane region" description="Helical" evidence="6">
    <location>
        <begin position="221"/>
        <end position="241"/>
    </location>
</feature>
<dbReference type="GeneID" id="2913230"/>
<feature type="transmembrane region" description="Helical" evidence="6">
    <location>
        <begin position="348"/>
        <end position="370"/>
    </location>
</feature>
<sequence>MSEIKHLNESRVAVLNRNDSDITVPQIRNGNKSRNSIEVVNDEANPFRPIITPMGSTNNVLTQLTHNKDPSLEPLPQQVNMGKQVMTSRNPPGNLYRAIITCCWSAISGWSDATPGAILPFIEEYYGITYSIVSLIWMANAAGFILIAMLSHKIQPWLGKRYSLVTGCIFSCIMYALVSSGSHFPLVVIGFFFGGMGIAICLSQSNIFFTRMYDSSKYLSLFHGSYGLGATLSPLVATAMVNAGVKWHYFYLITLGFMISTGMNLYISFKGADEDLRPWDTDEPTETSQVSESDDSHESQYESDDSNQQIGLQDLAREGSNTQNVPNKDKQSSHSTDMLLALQNYRTWLLALLVLFYQGAEVSLGGWVVTFLLNYKQGNPNSAGYVASGFWGGLTLGRLLLTKPLHKLLGARRAVVLLSLTSICFVILGWLIPNAIADGVFISLAGVTIGPSCPLQIGLTAKLIPRKIQVISLTIITAFGSSGGAIFPFIVGLISQSAGTYVVMPVFIALYCCMLGLWIALPNIERPIESTSDTGKWTKMWRRVW</sequence>
<evidence type="ECO:0000256" key="2">
    <source>
        <dbReference type="ARBA" id="ARBA00022692"/>
    </source>
</evidence>
<gene>
    <name evidence="7" type="ordered locus">DEHA2B02112g</name>
</gene>
<dbReference type="KEGG" id="dha:DEHA2B02112g"/>
<evidence type="ECO:0000313" key="7">
    <source>
        <dbReference type="EMBL" id="CAG85045.2"/>
    </source>
</evidence>
<dbReference type="eggNOG" id="ENOG502QSZ7">
    <property type="taxonomic scope" value="Eukaryota"/>
</dbReference>
<dbReference type="GO" id="GO:0016020">
    <property type="term" value="C:membrane"/>
    <property type="evidence" value="ECO:0007669"/>
    <property type="project" value="UniProtKB-SubCell"/>
</dbReference>
<dbReference type="InParanoid" id="Q6BXL0"/>
<accession>Q6BXL0</accession>
<dbReference type="HOGENOM" id="CLU_021993_1_0_1"/>
<feature type="transmembrane region" description="Helical" evidence="6">
    <location>
        <begin position="184"/>
        <end position="209"/>
    </location>
</feature>
<feature type="transmembrane region" description="Helical" evidence="6">
    <location>
        <begin position="382"/>
        <end position="401"/>
    </location>
</feature>
<reference evidence="7 8" key="1">
    <citation type="journal article" date="2004" name="Nature">
        <title>Genome evolution in yeasts.</title>
        <authorList>
            <consortium name="Genolevures"/>
            <person name="Dujon B."/>
            <person name="Sherman D."/>
            <person name="Fischer G."/>
            <person name="Durrens P."/>
            <person name="Casaregola S."/>
            <person name="Lafontaine I."/>
            <person name="de Montigny J."/>
            <person name="Marck C."/>
            <person name="Neuveglise C."/>
            <person name="Talla E."/>
            <person name="Goffard N."/>
            <person name="Frangeul L."/>
            <person name="Aigle M."/>
            <person name="Anthouard V."/>
            <person name="Babour A."/>
            <person name="Barbe V."/>
            <person name="Barnay S."/>
            <person name="Blanchin S."/>
            <person name="Beckerich J.M."/>
            <person name="Beyne E."/>
            <person name="Bleykasten C."/>
            <person name="Boisrame A."/>
            <person name="Boyer J."/>
            <person name="Cattolico L."/>
            <person name="Confanioleri F."/>
            <person name="de Daruvar A."/>
            <person name="Despons L."/>
            <person name="Fabre E."/>
            <person name="Fairhead C."/>
            <person name="Ferry-Dumazet H."/>
            <person name="Groppi A."/>
            <person name="Hantraye F."/>
            <person name="Hennequin C."/>
            <person name="Jauniaux N."/>
            <person name="Joyet P."/>
            <person name="Kachouri R."/>
            <person name="Kerrest A."/>
            <person name="Koszul R."/>
            <person name="Lemaire M."/>
            <person name="Lesur I."/>
            <person name="Ma L."/>
            <person name="Muller H."/>
            <person name="Nicaud J.M."/>
            <person name="Nikolski M."/>
            <person name="Oztas S."/>
            <person name="Ozier-Kalogeropoulos O."/>
            <person name="Pellenz S."/>
            <person name="Potier S."/>
            <person name="Richard G.F."/>
            <person name="Straub M.L."/>
            <person name="Suleau A."/>
            <person name="Swennene D."/>
            <person name="Tekaia F."/>
            <person name="Wesolowski-Louvel M."/>
            <person name="Westhof E."/>
            <person name="Wirth B."/>
            <person name="Zeniou-Meyer M."/>
            <person name="Zivanovic I."/>
            <person name="Bolotin-Fukuhara M."/>
            <person name="Thierry A."/>
            <person name="Bouchier C."/>
            <person name="Caudron B."/>
            <person name="Scarpelli C."/>
            <person name="Gaillardin C."/>
            <person name="Weissenbach J."/>
            <person name="Wincker P."/>
            <person name="Souciet J.L."/>
        </authorList>
    </citation>
    <scope>NUCLEOTIDE SEQUENCE [LARGE SCALE GENOMIC DNA]</scope>
    <source>
        <strain evidence="8">ATCC 36239 / CBS 767 / BCRC 21394 / JCM 1990 / NBRC 0083 / IGC 2968</strain>
    </source>
</reference>
<dbReference type="Gene3D" id="1.20.1250.20">
    <property type="entry name" value="MFS general substrate transporter like domains"/>
    <property type="match status" value="1"/>
</dbReference>
<evidence type="ECO:0000256" key="4">
    <source>
        <dbReference type="ARBA" id="ARBA00023136"/>
    </source>
</evidence>
<feature type="transmembrane region" description="Helical" evidence="6">
    <location>
        <begin position="501"/>
        <end position="521"/>
    </location>
</feature>
<keyword evidence="3 6" id="KW-1133">Transmembrane helix</keyword>
<evidence type="ECO:0000256" key="6">
    <source>
        <dbReference type="SAM" id="Phobius"/>
    </source>
</evidence>
<evidence type="ECO:0000256" key="1">
    <source>
        <dbReference type="ARBA" id="ARBA00004141"/>
    </source>
</evidence>
<name>Q6BXL0_DEBHA</name>
<dbReference type="GO" id="GO:0022857">
    <property type="term" value="F:transmembrane transporter activity"/>
    <property type="evidence" value="ECO:0007669"/>
    <property type="project" value="InterPro"/>
</dbReference>
<evidence type="ECO:0000256" key="5">
    <source>
        <dbReference type="SAM" id="MobiDB-lite"/>
    </source>
</evidence>
<dbReference type="Proteomes" id="UP000000599">
    <property type="component" value="Chromosome B"/>
</dbReference>
<dbReference type="PANTHER" id="PTHR23514">
    <property type="entry name" value="BYPASS OF STOP CODON PROTEIN 6"/>
    <property type="match status" value="1"/>
</dbReference>
<dbReference type="OMA" id="CYQGSEV"/>
<dbReference type="InterPro" id="IPR011701">
    <property type="entry name" value="MFS"/>
</dbReference>
<dbReference type="EMBL" id="CR382134">
    <property type="protein sequence ID" value="CAG85045.2"/>
    <property type="molecule type" value="Genomic_DNA"/>
</dbReference>
<feature type="transmembrane region" description="Helical" evidence="6">
    <location>
        <begin position="247"/>
        <end position="267"/>
    </location>
</feature>
<dbReference type="PANTHER" id="PTHR23514:SF6">
    <property type="entry name" value="MAJOR FACILITATOR SUPERFAMILY (MFS) PROFILE DOMAIN-CONTAINING PROTEIN"/>
    <property type="match status" value="1"/>
</dbReference>
<dbReference type="OrthoDB" id="413079at2759"/>
<organism evidence="7 8">
    <name type="scientific">Debaryomyces hansenii (strain ATCC 36239 / CBS 767 / BCRC 21394 / JCM 1990 / NBRC 0083 / IGC 2968)</name>
    <name type="common">Yeast</name>
    <name type="synonym">Torulaspora hansenii</name>
    <dbReference type="NCBI Taxonomy" id="284592"/>
    <lineage>
        <taxon>Eukaryota</taxon>
        <taxon>Fungi</taxon>
        <taxon>Dikarya</taxon>
        <taxon>Ascomycota</taxon>
        <taxon>Saccharomycotina</taxon>
        <taxon>Pichiomycetes</taxon>
        <taxon>Debaryomycetaceae</taxon>
        <taxon>Debaryomyces</taxon>
    </lineage>
</organism>
<feature type="transmembrane region" description="Helical" evidence="6">
    <location>
        <begin position="439"/>
        <end position="459"/>
    </location>
</feature>
<feature type="transmembrane region" description="Helical" evidence="6">
    <location>
        <begin position="471"/>
        <end position="495"/>
    </location>
</feature>
<keyword evidence="4 6" id="KW-0472">Membrane</keyword>
<dbReference type="SUPFAM" id="SSF103473">
    <property type="entry name" value="MFS general substrate transporter"/>
    <property type="match status" value="1"/>
</dbReference>